<dbReference type="EMBL" id="WOGT01000002">
    <property type="protein sequence ID" value="MUN54770.1"/>
    <property type="molecule type" value="Genomic_DNA"/>
</dbReference>
<dbReference type="RefSeq" id="WP_129315523.1">
    <property type="nucleotide sequence ID" value="NZ_NOIQ01000008.1"/>
</dbReference>
<protein>
    <recommendedName>
        <fullName evidence="1">HNH nuclease domain-containing protein</fullName>
    </recommendedName>
</protein>
<organism evidence="2 3">
    <name type="scientific">Rothia koreensis</name>
    <dbReference type="NCBI Taxonomy" id="592378"/>
    <lineage>
        <taxon>Bacteria</taxon>
        <taxon>Bacillati</taxon>
        <taxon>Actinomycetota</taxon>
        <taxon>Actinomycetes</taxon>
        <taxon>Micrococcales</taxon>
        <taxon>Micrococcaceae</taxon>
        <taxon>Rothia</taxon>
    </lineage>
</organism>
<dbReference type="Gene3D" id="1.10.30.50">
    <property type="match status" value="1"/>
</dbReference>
<dbReference type="Proteomes" id="UP000462152">
    <property type="component" value="Unassembled WGS sequence"/>
</dbReference>
<evidence type="ECO:0000259" key="1">
    <source>
        <dbReference type="SMART" id="SM00507"/>
    </source>
</evidence>
<dbReference type="SMART" id="SM00507">
    <property type="entry name" value="HNHc"/>
    <property type="match status" value="1"/>
</dbReference>
<name>A0A7K1LI35_9MICC</name>
<dbReference type="OrthoDB" id="5244068at2"/>
<dbReference type="InterPro" id="IPR003615">
    <property type="entry name" value="HNH_nuc"/>
</dbReference>
<feature type="domain" description="HNH nuclease" evidence="1">
    <location>
        <begin position="68"/>
        <end position="130"/>
    </location>
</feature>
<dbReference type="AlphaFoldDB" id="A0A7K1LI35"/>
<gene>
    <name evidence="2" type="ORF">GMA10_06025</name>
</gene>
<reference evidence="2 3" key="1">
    <citation type="submission" date="2019-12" db="EMBL/GenBank/DDBJ databases">
        <authorList>
            <person name="Li J."/>
            <person name="Shi Y."/>
            <person name="Xu G."/>
            <person name="Xiao D."/>
            <person name="Ran X."/>
        </authorList>
    </citation>
    <scope>NUCLEOTIDE SEQUENCE [LARGE SCALE GENOMIC DNA]</scope>
    <source>
        <strain evidence="2 3">JCM 15915</strain>
    </source>
</reference>
<sequence>MSHGSISMYKYGCRCDGCREAKSDSMRDYAQQVKAKHGIGPASVSRRKFKETHGYWPQARYGYDIPHRVRRAVYERDGWVCQICGGLISRDYDPYDRLAPSLDHIVPQSSMLLPDHSEANLRMVHAVCNTIRGNGVFSDDEVRVRAARFVS</sequence>
<comment type="caution">
    <text evidence="2">The sequence shown here is derived from an EMBL/GenBank/DDBJ whole genome shotgun (WGS) entry which is preliminary data.</text>
</comment>
<evidence type="ECO:0000313" key="3">
    <source>
        <dbReference type="Proteomes" id="UP000462152"/>
    </source>
</evidence>
<dbReference type="CDD" id="cd00085">
    <property type="entry name" value="HNHc"/>
    <property type="match status" value="1"/>
</dbReference>
<proteinExistence type="predicted"/>
<evidence type="ECO:0000313" key="2">
    <source>
        <dbReference type="EMBL" id="MUN54770.1"/>
    </source>
</evidence>
<keyword evidence="3" id="KW-1185">Reference proteome</keyword>
<accession>A0A7K1LI35</accession>